<dbReference type="EMBL" id="CP013140">
    <property type="protein sequence ID" value="ALN58804.1"/>
    <property type="molecule type" value="Genomic_DNA"/>
</dbReference>
<name>A0A0S2DJU7_LYSEN</name>
<organism evidence="1 2">
    <name type="scientific">Lysobacter enzymogenes</name>
    <dbReference type="NCBI Taxonomy" id="69"/>
    <lineage>
        <taxon>Bacteria</taxon>
        <taxon>Pseudomonadati</taxon>
        <taxon>Pseudomonadota</taxon>
        <taxon>Gammaproteobacteria</taxon>
        <taxon>Lysobacterales</taxon>
        <taxon>Lysobacteraceae</taxon>
        <taxon>Lysobacter</taxon>
    </lineage>
</organism>
<protein>
    <submittedName>
        <fullName evidence="1">Uncharacterized protein</fullName>
    </submittedName>
</protein>
<dbReference type="AlphaFoldDB" id="A0A0S2DJU7"/>
<evidence type="ECO:0000313" key="2">
    <source>
        <dbReference type="Proteomes" id="UP000061569"/>
    </source>
</evidence>
<reference evidence="1 2" key="1">
    <citation type="submission" date="2015-11" db="EMBL/GenBank/DDBJ databases">
        <title>Genome sequences of Lysobacter enzymogenes strain C3 and Lysobacter antibioticus ATCC 29479.</title>
        <authorList>
            <person name="Kobayashi D.Y."/>
        </authorList>
    </citation>
    <scope>NUCLEOTIDE SEQUENCE [LARGE SCALE GENOMIC DNA]</scope>
    <source>
        <strain evidence="1 2">C3</strain>
    </source>
</reference>
<sequence>MNMHDWVLLKIEIEWSKGELVIGLVDAGSTPVEIKASGMRAFHLERGHAWGESSSLYEAIGPMEVDSGFSRLSLMMQSGDALVVEAESFVLPADIVR</sequence>
<evidence type="ECO:0000313" key="1">
    <source>
        <dbReference type="EMBL" id="ALN58804.1"/>
    </source>
</evidence>
<dbReference type="OrthoDB" id="6043651at2"/>
<dbReference type="Proteomes" id="UP000061569">
    <property type="component" value="Chromosome"/>
</dbReference>
<proteinExistence type="predicted"/>
<gene>
    <name evidence="1" type="ORF">GLE_3459</name>
</gene>
<dbReference type="KEGG" id="lez:GLE_3459"/>
<accession>A0A0S2DJU7</accession>
<dbReference type="PATRIC" id="fig|69.6.peg.3407"/>